<evidence type="ECO:0000313" key="5">
    <source>
        <dbReference type="EMBL" id="KPK71172.1"/>
    </source>
</evidence>
<dbReference type="Pfam" id="PF13654">
    <property type="entry name" value="AAA_32"/>
    <property type="match status" value="1"/>
</dbReference>
<feature type="active site" evidence="2">
    <location>
        <position position="708"/>
    </location>
</feature>
<keyword evidence="3" id="KW-0175">Coiled coil</keyword>
<dbReference type="PATRIC" id="fig|1703774.3.peg.81"/>
<dbReference type="InterPro" id="IPR027065">
    <property type="entry name" value="Lon_Prtase"/>
</dbReference>
<keyword evidence="2" id="KW-0378">Hydrolase</keyword>
<dbReference type="InterPro" id="IPR020568">
    <property type="entry name" value="Ribosomal_Su5_D2-typ_SF"/>
</dbReference>
<dbReference type="PRINTS" id="PR00830">
    <property type="entry name" value="ENDOLAPTASE"/>
</dbReference>
<sequence length="814" mass="91604">MSVDLTRFEVPVENLCWICPDEHFPFETTDDLSASYEIIGQDRAVRAIELGLNIESVGYNIFITGLVGTGRNTTIKLLLDGIEKDRPTPDDKCYVHNFRYPDMPKVISLPAGKGTVLVKAMDDLLDRIPEHLRALLESEEFQERRKAVAERFQKKQRELIEEFDKKVKADGFTLVQVQVGTFTRPDLVPVVDGEPVDPAQLEALVEQGKFPRDRFDALKERYRELAEELAQTYKQTTALEREARSALESLTHETVAPLIDHLLEEIKEKVPSKEVFAHLDEVKQSVLDNLERFSTGAEPTAEAEPLPPEADPFLEYRVNLIIDNSRTSGPPIVFENSPSYKNLFGTIERVTDRSGQWRTDFTRIRAGSFVRANGGFLIVNALDALTEPGVWVALKRALRNRTVEIQSYDPFYMFTTSALKPEAIECDTKVIMIGDPGLYQLLYENDHDFRKIFKIKADFDSVMPQTMDSIMQYARFIKKICDDEGLLPFDKTGVGAVVEYGSRLAGKQSKLSTWFTYIADVLREATYWARQQKSTVVRFEHVDHAIQERIKRLNLVEEKIQEMIDEGSIMIDTEGRIVGQVNGLSVYLMGDHAFGKPSRITAQIAMGRSGIIDIEREAELGGRTHNKGVLILSGYLRGKYAQDKPLAISASLCFEQSYSDIDGDSASSSELYALLSSISGIPLRQDIAVTGSVNQKGEIQPIGSVNHKIEGFFDVCKTRGLTSTQGVMIPHQNMKDLMLRRDVIEAVREKKFHIYAVKTIDEGIELLTGMPAGERGEDGTYPEKTINRLVDDRLTKLVTGLKQFGGEAEETHSE</sequence>
<dbReference type="InterPro" id="IPR046844">
    <property type="entry name" value="Lon-like_helical"/>
</dbReference>
<dbReference type="AlphaFoldDB" id="A0A0S8GFS1"/>
<dbReference type="GO" id="GO:0005524">
    <property type="term" value="F:ATP binding"/>
    <property type="evidence" value="ECO:0007669"/>
    <property type="project" value="InterPro"/>
</dbReference>
<comment type="caution">
    <text evidence="5">The sequence shown here is derived from an EMBL/GenBank/DDBJ whole genome shotgun (WGS) entry which is preliminary data.</text>
</comment>
<dbReference type="InterPro" id="IPR027417">
    <property type="entry name" value="P-loop_NTPase"/>
</dbReference>
<evidence type="ECO:0000256" key="2">
    <source>
        <dbReference type="PROSITE-ProRule" id="PRU01122"/>
    </source>
</evidence>
<keyword evidence="1 2" id="KW-0645">Protease</keyword>
<protein>
    <recommendedName>
        <fullName evidence="2">endopeptidase La</fullName>
        <ecNumber evidence="2">3.4.21.53</ecNumber>
    </recommendedName>
</protein>
<dbReference type="Pfam" id="PF20436">
    <property type="entry name" value="LonB_AAA-LID"/>
    <property type="match status" value="1"/>
</dbReference>
<dbReference type="InterPro" id="IPR014721">
    <property type="entry name" value="Ribsml_uS5_D2-typ_fold_subgr"/>
</dbReference>
<evidence type="ECO:0000259" key="4">
    <source>
        <dbReference type="PROSITE" id="PS51786"/>
    </source>
</evidence>
<comment type="catalytic activity">
    <reaction evidence="2">
        <text>Hydrolysis of proteins in presence of ATP.</text>
        <dbReference type="EC" id="3.4.21.53"/>
    </reaction>
</comment>
<dbReference type="SUPFAM" id="SSF54211">
    <property type="entry name" value="Ribosomal protein S5 domain 2-like"/>
    <property type="match status" value="1"/>
</dbReference>
<evidence type="ECO:0000313" key="6">
    <source>
        <dbReference type="Proteomes" id="UP000051717"/>
    </source>
</evidence>
<dbReference type="EMBL" id="LJUI01000007">
    <property type="protein sequence ID" value="KPK71172.1"/>
    <property type="molecule type" value="Genomic_DNA"/>
</dbReference>
<dbReference type="GO" id="GO:0004176">
    <property type="term" value="F:ATP-dependent peptidase activity"/>
    <property type="evidence" value="ECO:0007669"/>
    <property type="project" value="UniProtKB-UniRule"/>
</dbReference>
<dbReference type="Gene3D" id="3.30.230.10">
    <property type="match status" value="1"/>
</dbReference>
<proteinExistence type="inferred from homology"/>
<dbReference type="InterPro" id="IPR046843">
    <property type="entry name" value="LonB_AAA-LID"/>
</dbReference>
<dbReference type="EC" id="3.4.21.53" evidence="2"/>
<dbReference type="GO" id="GO:0030163">
    <property type="term" value="P:protein catabolic process"/>
    <property type="evidence" value="ECO:0007669"/>
    <property type="project" value="InterPro"/>
</dbReference>
<feature type="active site" evidence="2">
    <location>
        <position position="665"/>
    </location>
</feature>
<name>A0A0S8GFS1_UNCT6</name>
<feature type="domain" description="Lon proteolytic" evidence="4">
    <location>
        <begin position="575"/>
        <end position="770"/>
    </location>
</feature>
<evidence type="ECO:0000256" key="1">
    <source>
        <dbReference type="ARBA" id="ARBA00022670"/>
    </source>
</evidence>
<gene>
    <name evidence="5" type="ORF">AMJ82_01785</name>
</gene>
<feature type="coiled-coil region" evidence="3">
    <location>
        <begin position="215"/>
        <end position="242"/>
    </location>
</feature>
<dbReference type="GO" id="GO:0004252">
    <property type="term" value="F:serine-type endopeptidase activity"/>
    <property type="evidence" value="ECO:0007669"/>
    <property type="project" value="UniProtKB-UniRule"/>
</dbReference>
<dbReference type="Pfam" id="PF20437">
    <property type="entry name" value="LonC_helical"/>
    <property type="match status" value="1"/>
</dbReference>
<dbReference type="Gene3D" id="1.10.8.60">
    <property type="match status" value="1"/>
</dbReference>
<dbReference type="Pfam" id="PF05362">
    <property type="entry name" value="Lon_C"/>
    <property type="match status" value="1"/>
</dbReference>
<dbReference type="InterPro" id="IPR041699">
    <property type="entry name" value="AAA_32"/>
</dbReference>
<accession>A0A0S8GFS1</accession>
<dbReference type="Gene3D" id="3.40.50.300">
    <property type="entry name" value="P-loop containing nucleotide triphosphate hydrolases"/>
    <property type="match status" value="1"/>
</dbReference>
<dbReference type="Proteomes" id="UP000051717">
    <property type="component" value="Unassembled WGS sequence"/>
</dbReference>
<dbReference type="PROSITE" id="PS51786">
    <property type="entry name" value="LON_PROTEOLYTIC"/>
    <property type="match status" value="1"/>
</dbReference>
<dbReference type="GO" id="GO:0006508">
    <property type="term" value="P:proteolysis"/>
    <property type="evidence" value="ECO:0007669"/>
    <property type="project" value="UniProtKB-KW"/>
</dbReference>
<evidence type="ECO:0000256" key="3">
    <source>
        <dbReference type="SAM" id="Coils"/>
    </source>
</evidence>
<reference evidence="5 6" key="1">
    <citation type="journal article" date="2015" name="Microbiome">
        <title>Genomic resolution of linkages in carbon, nitrogen, and sulfur cycling among widespread estuary sediment bacteria.</title>
        <authorList>
            <person name="Baker B.J."/>
            <person name="Lazar C.S."/>
            <person name="Teske A.P."/>
            <person name="Dick G.J."/>
        </authorList>
    </citation>
    <scope>NUCLEOTIDE SEQUENCE [LARGE SCALE GENOMIC DNA]</scope>
    <source>
        <strain evidence="5">SM23_40</strain>
    </source>
</reference>
<keyword evidence="2" id="KW-0720">Serine protease</keyword>
<organism evidence="5 6">
    <name type="scientific">candidate division TA06 bacterium SM23_40</name>
    <dbReference type="NCBI Taxonomy" id="1703774"/>
    <lineage>
        <taxon>Bacteria</taxon>
        <taxon>Bacteria division TA06</taxon>
    </lineage>
</organism>
<dbReference type="InterPro" id="IPR008269">
    <property type="entry name" value="Lon_proteolytic"/>
</dbReference>
<comment type="similarity">
    <text evidence="2">Belongs to the peptidase S16 family.</text>
</comment>
<dbReference type="PANTHER" id="PTHR10046">
    <property type="entry name" value="ATP DEPENDENT LON PROTEASE FAMILY MEMBER"/>
    <property type="match status" value="1"/>
</dbReference>
<dbReference type="SUPFAM" id="SSF52540">
    <property type="entry name" value="P-loop containing nucleoside triphosphate hydrolases"/>
    <property type="match status" value="1"/>
</dbReference>